<reference evidence="1 2" key="1">
    <citation type="submission" date="2024-03" db="EMBL/GenBank/DDBJ databases">
        <title>Adaptation during the transition from Ophiocordyceps entomopathogen to insect associate is accompanied by gene loss and intensified selection.</title>
        <authorList>
            <person name="Ward C.M."/>
            <person name="Onetto C.A."/>
            <person name="Borneman A.R."/>
        </authorList>
    </citation>
    <scope>NUCLEOTIDE SEQUENCE [LARGE SCALE GENOMIC DNA]</scope>
    <source>
        <strain evidence="1">AWRI1</strain>
        <tissue evidence="1">Single Adult Female</tissue>
    </source>
</reference>
<gene>
    <name evidence="1" type="ORF">V9T40_011510</name>
</gene>
<dbReference type="Proteomes" id="UP001367676">
    <property type="component" value="Unassembled WGS sequence"/>
</dbReference>
<dbReference type="EMBL" id="JBBCAQ010000037">
    <property type="protein sequence ID" value="KAK7574319.1"/>
    <property type="molecule type" value="Genomic_DNA"/>
</dbReference>
<dbReference type="AlphaFoldDB" id="A0AAN9XYN1"/>
<organism evidence="1 2">
    <name type="scientific">Parthenolecanium corni</name>
    <dbReference type="NCBI Taxonomy" id="536013"/>
    <lineage>
        <taxon>Eukaryota</taxon>
        <taxon>Metazoa</taxon>
        <taxon>Ecdysozoa</taxon>
        <taxon>Arthropoda</taxon>
        <taxon>Hexapoda</taxon>
        <taxon>Insecta</taxon>
        <taxon>Pterygota</taxon>
        <taxon>Neoptera</taxon>
        <taxon>Paraneoptera</taxon>
        <taxon>Hemiptera</taxon>
        <taxon>Sternorrhyncha</taxon>
        <taxon>Coccoidea</taxon>
        <taxon>Coccidae</taxon>
        <taxon>Parthenolecanium</taxon>
    </lineage>
</organism>
<keyword evidence="2" id="KW-1185">Reference proteome</keyword>
<evidence type="ECO:0000313" key="1">
    <source>
        <dbReference type="EMBL" id="KAK7574319.1"/>
    </source>
</evidence>
<evidence type="ECO:0000313" key="2">
    <source>
        <dbReference type="Proteomes" id="UP001367676"/>
    </source>
</evidence>
<name>A0AAN9XYN1_9HEMI</name>
<proteinExistence type="predicted"/>
<sequence>MLEEFQNLNNWSKFAIPVPRRKRFLARKIHKLKKILKFGSNSLAKKRTLEERQNNENEIEHRQNCDNEVLERKLAELQHPQYMEEEQNMVNENWENWDSCYLCAGQQQSLYCPSYNQPSYHYPSYNYPSNTFSALPQHSICYVFMPGQPEPVPVKLRNAKIPGGFMCISYQPDLDIRGGDLHAYTSSQIPQGQRAILV</sequence>
<comment type="caution">
    <text evidence="1">The sequence shown here is derived from an EMBL/GenBank/DDBJ whole genome shotgun (WGS) entry which is preliminary data.</text>
</comment>
<accession>A0AAN9XYN1</accession>
<protein>
    <submittedName>
        <fullName evidence="1">Uncharacterized protein</fullName>
    </submittedName>
</protein>